<evidence type="ECO:0000256" key="1">
    <source>
        <dbReference type="ARBA" id="ARBA00004651"/>
    </source>
</evidence>
<comment type="subcellular location">
    <subcellularLocation>
        <location evidence="1">Cell membrane</location>
        <topology evidence="1">Multi-pass membrane protein</topology>
    </subcellularLocation>
</comment>
<evidence type="ECO:0000256" key="5">
    <source>
        <dbReference type="ARBA" id="ARBA00022989"/>
    </source>
</evidence>
<feature type="transmembrane region" description="Helical" evidence="7">
    <location>
        <begin position="366"/>
        <end position="388"/>
    </location>
</feature>
<keyword evidence="6 7" id="KW-0472">Membrane</keyword>
<dbReference type="GO" id="GO:0005886">
    <property type="term" value="C:plasma membrane"/>
    <property type="evidence" value="ECO:0007669"/>
    <property type="project" value="UniProtKB-SubCell"/>
</dbReference>
<keyword evidence="3" id="KW-1003">Cell membrane</keyword>
<feature type="transmembrane region" description="Helical" evidence="7">
    <location>
        <begin position="124"/>
        <end position="148"/>
    </location>
</feature>
<evidence type="ECO:0000256" key="7">
    <source>
        <dbReference type="SAM" id="Phobius"/>
    </source>
</evidence>
<organism evidence="8 9">
    <name type="scientific">Asanoa ferruginea</name>
    <dbReference type="NCBI Taxonomy" id="53367"/>
    <lineage>
        <taxon>Bacteria</taxon>
        <taxon>Bacillati</taxon>
        <taxon>Actinomycetota</taxon>
        <taxon>Actinomycetes</taxon>
        <taxon>Micromonosporales</taxon>
        <taxon>Micromonosporaceae</taxon>
        <taxon>Asanoa</taxon>
    </lineage>
</organism>
<feature type="transmembrane region" description="Helical" evidence="7">
    <location>
        <begin position="157"/>
        <end position="177"/>
    </location>
</feature>
<feature type="transmembrane region" description="Helical" evidence="7">
    <location>
        <begin position="303"/>
        <end position="323"/>
    </location>
</feature>
<feature type="transmembrane region" description="Helical" evidence="7">
    <location>
        <begin position="54"/>
        <end position="80"/>
    </location>
</feature>
<accession>A0A3D9ZJS6</accession>
<reference evidence="8 9" key="1">
    <citation type="submission" date="2018-08" db="EMBL/GenBank/DDBJ databases">
        <title>Sequencing the genomes of 1000 actinobacteria strains.</title>
        <authorList>
            <person name="Klenk H.-P."/>
        </authorList>
    </citation>
    <scope>NUCLEOTIDE SEQUENCE [LARGE SCALE GENOMIC DNA]</scope>
    <source>
        <strain evidence="8 9">DSM 44099</strain>
    </source>
</reference>
<comment type="caution">
    <text evidence="8">The sequence shown here is derived from an EMBL/GenBank/DDBJ whole genome shotgun (WGS) entry which is preliminary data.</text>
</comment>
<feature type="transmembrane region" description="Helical" evidence="7">
    <location>
        <begin position="26"/>
        <end position="48"/>
    </location>
</feature>
<evidence type="ECO:0000256" key="4">
    <source>
        <dbReference type="ARBA" id="ARBA00022692"/>
    </source>
</evidence>
<evidence type="ECO:0000256" key="6">
    <source>
        <dbReference type="ARBA" id="ARBA00023136"/>
    </source>
</evidence>
<dbReference type="RefSeq" id="WP_116069048.1">
    <property type="nucleotide sequence ID" value="NZ_BONB01000017.1"/>
</dbReference>
<evidence type="ECO:0000313" key="9">
    <source>
        <dbReference type="Proteomes" id="UP000256913"/>
    </source>
</evidence>
<dbReference type="InterPro" id="IPR050833">
    <property type="entry name" value="Poly_Biosynth_Transport"/>
</dbReference>
<keyword evidence="9" id="KW-1185">Reference proteome</keyword>
<feature type="transmembrane region" description="Helical" evidence="7">
    <location>
        <begin position="400"/>
        <end position="419"/>
    </location>
</feature>
<comment type="similarity">
    <text evidence="2">Belongs to the polysaccharide synthase family.</text>
</comment>
<evidence type="ECO:0000256" key="3">
    <source>
        <dbReference type="ARBA" id="ARBA00022475"/>
    </source>
</evidence>
<feature type="transmembrane region" description="Helical" evidence="7">
    <location>
        <begin position="183"/>
        <end position="204"/>
    </location>
</feature>
<feature type="transmembrane region" description="Helical" evidence="7">
    <location>
        <begin position="431"/>
        <end position="452"/>
    </location>
</feature>
<dbReference type="Proteomes" id="UP000256913">
    <property type="component" value="Unassembled WGS sequence"/>
</dbReference>
<dbReference type="CDD" id="cd13127">
    <property type="entry name" value="MATE_tuaB_like"/>
    <property type="match status" value="1"/>
</dbReference>
<proteinExistence type="inferred from homology"/>
<feature type="transmembrane region" description="Helical" evidence="7">
    <location>
        <begin position="92"/>
        <end position="118"/>
    </location>
</feature>
<sequence>MVTAPPAEPTAAPAAKKPGVGSAIGWSYVLTAGRVGATVLVTFVLAKLLGPSEFGVVAMATVFITVAQTILQQGLVSAIVQRDKLTPEHLDAAFGVMVISGVVVCGAVAALSPVWALVNREPQLTVVCLSLSPLVLMQALTIVPEAVLRRDLQFRSVALRTLSASVVSGVVGVVLALMGAGVWALVAQSLVNAFVGLVVLWTVCPWRPSRRFQLGAIRDLWKFSVHSANAGLGSMLSSKADIIFTGLFFGPIATGIYRLAARLPDMLVDVTVRSLQQVALPSLSRLQKDRDAFIRHLTTLQHLGALTGLPLLGVLVAAAGPLVDFLGPQWAGTEVPLALLCGYGALNAYGVLLGPALQAIGQPAKLAAILWTRGILGVVVFAGVGTLLHGSSAARQATAIALAAISMQIVMNAASVWVTVKRAVGGSIPRFLAPTIPSVLAGLVAAGTPLLFDALAISVGPPLLALVAYGAVAAALSGVVLWLTDRRLRLLVRKKLGARLDWIPLSHPHTGRHAA</sequence>
<dbReference type="AlphaFoldDB" id="A0A3D9ZJS6"/>
<dbReference type="EMBL" id="QUMQ01000001">
    <property type="protein sequence ID" value="REF97628.1"/>
    <property type="molecule type" value="Genomic_DNA"/>
</dbReference>
<evidence type="ECO:0000256" key="2">
    <source>
        <dbReference type="ARBA" id="ARBA00007430"/>
    </source>
</evidence>
<feature type="transmembrane region" description="Helical" evidence="7">
    <location>
        <begin position="464"/>
        <end position="484"/>
    </location>
</feature>
<dbReference type="OrthoDB" id="9770347at2"/>
<keyword evidence="4 7" id="KW-0812">Transmembrane</keyword>
<name>A0A3D9ZJS6_9ACTN</name>
<protein>
    <submittedName>
        <fullName evidence="8">PST family polysaccharide transporter</fullName>
    </submittedName>
</protein>
<keyword evidence="5 7" id="KW-1133">Transmembrane helix</keyword>
<dbReference type="Pfam" id="PF13440">
    <property type="entry name" value="Polysacc_synt_3"/>
    <property type="match status" value="1"/>
</dbReference>
<evidence type="ECO:0000313" key="8">
    <source>
        <dbReference type="EMBL" id="REF97628.1"/>
    </source>
</evidence>
<dbReference type="PANTHER" id="PTHR30250">
    <property type="entry name" value="PST FAMILY PREDICTED COLANIC ACID TRANSPORTER"/>
    <property type="match status" value="1"/>
</dbReference>
<gene>
    <name evidence="8" type="ORF">DFJ67_3632</name>
</gene>
<feature type="transmembrane region" description="Helical" evidence="7">
    <location>
        <begin position="335"/>
        <end position="354"/>
    </location>
</feature>
<dbReference type="PANTHER" id="PTHR30250:SF10">
    <property type="entry name" value="LIPOPOLYSACCHARIDE BIOSYNTHESIS PROTEIN WZXC"/>
    <property type="match status" value="1"/>
</dbReference>